<dbReference type="GO" id="GO:0005737">
    <property type="term" value="C:cytoplasm"/>
    <property type="evidence" value="ECO:0007669"/>
    <property type="project" value="TreeGrafter"/>
</dbReference>
<dbReference type="Pfam" id="PF03099">
    <property type="entry name" value="BPL_LplA_LipB"/>
    <property type="match status" value="1"/>
</dbReference>
<dbReference type="Gene3D" id="3.30.930.10">
    <property type="entry name" value="Bira Bifunctional Protein, Domain 2"/>
    <property type="match status" value="1"/>
</dbReference>
<dbReference type="InterPro" id="IPR004408">
    <property type="entry name" value="Biotin_CoA_COase_ligase"/>
</dbReference>
<dbReference type="InterPro" id="IPR045864">
    <property type="entry name" value="aa-tRNA-synth_II/BPL/LPL"/>
</dbReference>
<organism evidence="3">
    <name type="scientific">marine metagenome</name>
    <dbReference type="NCBI Taxonomy" id="408172"/>
    <lineage>
        <taxon>unclassified sequences</taxon>
        <taxon>metagenomes</taxon>
        <taxon>ecological metagenomes</taxon>
    </lineage>
</organism>
<dbReference type="AlphaFoldDB" id="A0A381ZDP7"/>
<evidence type="ECO:0000313" key="3">
    <source>
        <dbReference type="EMBL" id="SVA87071.1"/>
    </source>
</evidence>
<name>A0A381ZDP7_9ZZZZ</name>
<dbReference type="PANTHER" id="PTHR12835:SF5">
    <property type="entry name" value="BIOTIN--PROTEIN LIGASE"/>
    <property type="match status" value="1"/>
</dbReference>
<dbReference type="PANTHER" id="PTHR12835">
    <property type="entry name" value="BIOTIN PROTEIN LIGASE"/>
    <property type="match status" value="1"/>
</dbReference>
<protein>
    <recommendedName>
        <fullName evidence="2">BPL/LPL catalytic domain-containing protein</fullName>
    </recommendedName>
</protein>
<dbReference type="PROSITE" id="PS51733">
    <property type="entry name" value="BPL_LPL_CATALYTIC"/>
    <property type="match status" value="1"/>
</dbReference>
<dbReference type="GO" id="GO:0004077">
    <property type="term" value="F:biotin--[biotin carboxyl-carrier protein] ligase activity"/>
    <property type="evidence" value="ECO:0007669"/>
    <property type="project" value="InterPro"/>
</dbReference>
<evidence type="ECO:0000259" key="2">
    <source>
        <dbReference type="PROSITE" id="PS51733"/>
    </source>
</evidence>
<dbReference type="NCBIfam" id="TIGR00121">
    <property type="entry name" value="birA_ligase"/>
    <property type="match status" value="1"/>
</dbReference>
<keyword evidence="1" id="KW-0436">Ligase</keyword>
<feature type="non-terminal residue" evidence="3">
    <location>
        <position position="1"/>
    </location>
</feature>
<dbReference type="InterPro" id="IPR004143">
    <property type="entry name" value="BPL_LPL_catalytic"/>
</dbReference>
<dbReference type="EMBL" id="UINC01020827">
    <property type="protein sequence ID" value="SVA87071.1"/>
    <property type="molecule type" value="Genomic_DNA"/>
</dbReference>
<sequence length="146" mass="16960">VLAEKQKKGRGQRGKKWISYKGNLFISIFFSLEKINLTLKQLTKTNTKLIIKLISQYYKKKIKLKLPNDILINKKKICGILQETIQKNDNKYLIVGIGLNLIKSPKIKEYPTTNLYDLTDSKVSVDKISRELKNIYITFLKSQKVI</sequence>
<gene>
    <name evidence="3" type="ORF">METZ01_LOCUS139925</name>
</gene>
<reference evidence="3" key="1">
    <citation type="submission" date="2018-05" db="EMBL/GenBank/DDBJ databases">
        <authorList>
            <person name="Lanie J.A."/>
            <person name="Ng W.-L."/>
            <person name="Kazmierczak K.M."/>
            <person name="Andrzejewski T.M."/>
            <person name="Davidsen T.M."/>
            <person name="Wayne K.J."/>
            <person name="Tettelin H."/>
            <person name="Glass J.I."/>
            <person name="Rusch D."/>
            <person name="Podicherti R."/>
            <person name="Tsui H.-C.T."/>
            <person name="Winkler M.E."/>
        </authorList>
    </citation>
    <scope>NUCLEOTIDE SEQUENCE</scope>
</reference>
<feature type="domain" description="BPL/LPL catalytic" evidence="2">
    <location>
        <begin position="1"/>
        <end position="144"/>
    </location>
</feature>
<dbReference type="SUPFAM" id="SSF55681">
    <property type="entry name" value="Class II aaRS and biotin synthetases"/>
    <property type="match status" value="1"/>
</dbReference>
<proteinExistence type="predicted"/>
<accession>A0A381ZDP7</accession>
<evidence type="ECO:0000256" key="1">
    <source>
        <dbReference type="ARBA" id="ARBA00022598"/>
    </source>
</evidence>